<proteinExistence type="predicted"/>
<dbReference type="GO" id="GO:0006508">
    <property type="term" value="P:proteolysis"/>
    <property type="evidence" value="ECO:0007669"/>
    <property type="project" value="UniProtKB-KW"/>
</dbReference>
<protein>
    <submittedName>
        <fullName evidence="4">TIGR02281 family clan AA aspartic protease</fullName>
        <ecNumber evidence="4">3.4.23.-</ecNumber>
    </submittedName>
</protein>
<accession>A0A6G8ID41</accession>
<evidence type="ECO:0000256" key="1">
    <source>
        <dbReference type="ARBA" id="ARBA00022801"/>
    </source>
</evidence>
<dbReference type="InterPro" id="IPR001995">
    <property type="entry name" value="Peptidase_A2_cat"/>
</dbReference>
<dbReference type="EC" id="3.4.23.-" evidence="4"/>
<evidence type="ECO:0000313" key="5">
    <source>
        <dbReference type="Proteomes" id="UP000503162"/>
    </source>
</evidence>
<dbReference type="Pfam" id="PF13975">
    <property type="entry name" value="gag-asp_proteas"/>
    <property type="match status" value="1"/>
</dbReference>
<sequence length="213" mass="22464">MRQGLLAALLLGAAGLALAQSVALTGVSGNKALIVVDGGAPRFVTAGQVHQGVRVLAVQGDTATIEVQGRRQSLRVGEDPVSHGRDHAPSEGARRVVITADSRGHFLPPGQINGRAVQFMVDTGASQVVIGEPEARRLGLPFEKGTKVQVSTANGNVVGHQLQLDTVRVGEAQVFAVSAIVLPQPMPYVLLGNSFLTRFQLQRTNDQLTLDKK</sequence>
<keyword evidence="5" id="KW-1185">Reference proteome</keyword>
<evidence type="ECO:0000313" key="4">
    <source>
        <dbReference type="EMBL" id="QIM50920.1"/>
    </source>
</evidence>
<dbReference type="Gene3D" id="2.40.70.10">
    <property type="entry name" value="Acid Proteases"/>
    <property type="match status" value="1"/>
</dbReference>
<dbReference type="PROSITE" id="PS50175">
    <property type="entry name" value="ASP_PROT_RETROV"/>
    <property type="match status" value="1"/>
</dbReference>
<feature type="chain" id="PRO_5026268878" evidence="2">
    <location>
        <begin position="20"/>
        <end position="213"/>
    </location>
</feature>
<evidence type="ECO:0000256" key="2">
    <source>
        <dbReference type="SAM" id="SignalP"/>
    </source>
</evidence>
<dbReference type="NCBIfam" id="TIGR02281">
    <property type="entry name" value="clan_AA_DTGA"/>
    <property type="match status" value="1"/>
</dbReference>
<dbReference type="GO" id="GO:0004190">
    <property type="term" value="F:aspartic-type endopeptidase activity"/>
    <property type="evidence" value="ECO:0007669"/>
    <property type="project" value="InterPro"/>
</dbReference>
<dbReference type="AlphaFoldDB" id="A0A6G8ID41"/>
<dbReference type="SUPFAM" id="SSF50630">
    <property type="entry name" value="Acid proteases"/>
    <property type="match status" value="1"/>
</dbReference>
<keyword evidence="1 4" id="KW-0378">Hydrolase</keyword>
<dbReference type="Proteomes" id="UP000503162">
    <property type="component" value="Chromosome"/>
</dbReference>
<gene>
    <name evidence="4" type="ORF">G9Q37_01630</name>
</gene>
<dbReference type="KEGG" id="hcz:G9Q37_01630"/>
<feature type="signal peptide" evidence="2">
    <location>
        <begin position="1"/>
        <end position="19"/>
    </location>
</feature>
<reference evidence="4 5" key="1">
    <citation type="submission" date="2020-03" db="EMBL/GenBank/DDBJ databases">
        <title>Hydrogenophaga sp. nov. isolated from cyanobacterial mat.</title>
        <authorList>
            <person name="Thorat V."/>
            <person name="Kirdat K."/>
            <person name="Tiwarekar B."/>
            <person name="Costa E.D."/>
            <person name="Yadav A."/>
        </authorList>
    </citation>
    <scope>NUCLEOTIDE SEQUENCE [LARGE SCALE GENOMIC DNA]</scope>
    <source>
        <strain evidence="4 5">BA0156</strain>
    </source>
</reference>
<dbReference type="RefSeq" id="WP_166223594.1">
    <property type="nucleotide sequence ID" value="NZ_CP049989.1"/>
</dbReference>
<feature type="domain" description="Peptidase A2" evidence="3">
    <location>
        <begin position="117"/>
        <end position="195"/>
    </location>
</feature>
<dbReference type="InterPro" id="IPR011969">
    <property type="entry name" value="Clan_AA_Asp_peptidase_C"/>
</dbReference>
<keyword evidence="2" id="KW-0732">Signal</keyword>
<dbReference type="InterPro" id="IPR021109">
    <property type="entry name" value="Peptidase_aspartic_dom_sf"/>
</dbReference>
<dbReference type="CDD" id="cd05483">
    <property type="entry name" value="retropepsin_like_bacteria"/>
    <property type="match status" value="1"/>
</dbReference>
<dbReference type="InterPro" id="IPR034122">
    <property type="entry name" value="Retropepsin-like_bacterial"/>
</dbReference>
<evidence type="ECO:0000259" key="3">
    <source>
        <dbReference type="PROSITE" id="PS50175"/>
    </source>
</evidence>
<organism evidence="4 5">
    <name type="scientific">Hydrogenophaga crocea</name>
    <dbReference type="NCBI Taxonomy" id="2716225"/>
    <lineage>
        <taxon>Bacteria</taxon>
        <taxon>Pseudomonadati</taxon>
        <taxon>Pseudomonadota</taxon>
        <taxon>Betaproteobacteria</taxon>
        <taxon>Burkholderiales</taxon>
        <taxon>Comamonadaceae</taxon>
        <taxon>Hydrogenophaga</taxon>
    </lineage>
</organism>
<dbReference type="EMBL" id="CP049989">
    <property type="protein sequence ID" value="QIM50920.1"/>
    <property type="molecule type" value="Genomic_DNA"/>
</dbReference>
<keyword evidence="4" id="KW-0645">Protease</keyword>
<name>A0A6G8ID41_9BURK</name>